<feature type="region of interest" description="Disordered" evidence="19">
    <location>
        <begin position="1432"/>
        <end position="1494"/>
    </location>
</feature>
<name>A0A7R9GGB6_9CRUS</name>
<dbReference type="FunFam" id="3.30.830.10:FF:000011">
    <property type="entry name" value="Presequence protease, mitochondrial"/>
    <property type="match status" value="1"/>
</dbReference>
<keyword evidence="17" id="KW-0539">Nucleus</keyword>
<keyword evidence="22" id="KW-1185">Reference proteome</keyword>
<keyword evidence="9" id="KW-0479">Metal-binding</keyword>
<dbReference type="SUPFAM" id="SSF63411">
    <property type="entry name" value="LuxS/MPP-like metallohydrolase"/>
    <property type="match status" value="4"/>
</dbReference>
<keyword evidence="8" id="KW-0645">Protease</keyword>
<feature type="region of interest" description="Disordered" evidence="19">
    <location>
        <begin position="1523"/>
        <end position="1553"/>
    </location>
</feature>
<dbReference type="GO" id="GO:0005667">
    <property type="term" value="C:transcription regulator complex"/>
    <property type="evidence" value="ECO:0007669"/>
    <property type="project" value="TreeGrafter"/>
</dbReference>
<evidence type="ECO:0000313" key="21">
    <source>
        <dbReference type="EMBL" id="CAD7281391.1"/>
    </source>
</evidence>
<comment type="cofactor">
    <cofactor evidence="1">
        <name>Zn(2+)</name>
        <dbReference type="ChEBI" id="CHEBI:29105"/>
    </cofactor>
</comment>
<dbReference type="InterPro" id="IPR011765">
    <property type="entry name" value="Pept_M16_N"/>
</dbReference>
<evidence type="ECO:0000256" key="16">
    <source>
        <dbReference type="ARBA" id="ARBA00023163"/>
    </source>
</evidence>
<evidence type="ECO:0000256" key="5">
    <source>
        <dbReference type="ARBA" id="ARBA00010222"/>
    </source>
</evidence>
<evidence type="ECO:0000256" key="13">
    <source>
        <dbReference type="ARBA" id="ARBA00023015"/>
    </source>
</evidence>
<dbReference type="InterPro" id="IPR011249">
    <property type="entry name" value="Metalloenz_LuxS/M16"/>
</dbReference>
<keyword evidence="10" id="KW-0378">Hydrolase</keyword>
<dbReference type="GO" id="GO:0016592">
    <property type="term" value="C:mediator complex"/>
    <property type="evidence" value="ECO:0007669"/>
    <property type="project" value="TreeGrafter"/>
</dbReference>
<dbReference type="Pfam" id="PF11573">
    <property type="entry name" value="Med23"/>
    <property type="match status" value="2"/>
</dbReference>
<dbReference type="OrthoDB" id="9982951at2759"/>
<evidence type="ECO:0000256" key="6">
    <source>
        <dbReference type="ARBA" id="ARBA00019696"/>
    </source>
</evidence>
<feature type="domain" description="Peptidase M16C associated" evidence="20">
    <location>
        <begin position="2026"/>
        <end position="2272"/>
    </location>
</feature>
<dbReference type="FunFam" id="3.30.830.10:FF:000009">
    <property type="entry name" value="Presequence protease, mitochondrial"/>
    <property type="match status" value="1"/>
</dbReference>
<gene>
    <name evidence="21" type="ORF">NMOB1V02_LOCUS9038</name>
</gene>
<dbReference type="InterPro" id="IPR007863">
    <property type="entry name" value="Peptidase_M16_C"/>
</dbReference>
<dbReference type="Pfam" id="PF08367">
    <property type="entry name" value="M16C_assoc"/>
    <property type="match status" value="1"/>
</dbReference>
<evidence type="ECO:0000256" key="10">
    <source>
        <dbReference type="ARBA" id="ARBA00022801"/>
    </source>
</evidence>
<dbReference type="Proteomes" id="UP000678499">
    <property type="component" value="Unassembled WGS sequence"/>
</dbReference>
<dbReference type="Gene3D" id="3.30.830.10">
    <property type="entry name" value="Metalloenzyme, LuxS/M16 peptidase-like"/>
    <property type="match status" value="4"/>
</dbReference>
<organism evidence="21">
    <name type="scientific">Notodromas monacha</name>
    <dbReference type="NCBI Taxonomy" id="399045"/>
    <lineage>
        <taxon>Eukaryota</taxon>
        <taxon>Metazoa</taxon>
        <taxon>Ecdysozoa</taxon>
        <taxon>Arthropoda</taxon>
        <taxon>Crustacea</taxon>
        <taxon>Oligostraca</taxon>
        <taxon>Ostracoda</taxon>
        <taxon>Podocopa</taxon>
        <taxon>Podocopida</taxon>
        <taxon>Cypridocopina</taxon>
        <taxon>Cypridoidea</taxon>
        <taxon>Cyprididae</taxon>
        <taxon>Notodromas</taxon>
    </lineage>
</organism>
<keyword evidence="12" id="KW-0809">Transit peptide</keyword>
<dbReference type="Pfam" id="PF05193">
    <property type="entry name" value="Peptidase_M16_C"/>
    <property type="match status" value="1"/>
</dbReference>
<dbReference type="EMBL" id="CAJPEX010002840">
    <property type="protein sequence ID" value="CAG0921543.1"/>
    <property type="molecule type" value="Genomic_DNA"/>
</dbReference>
<dbReference type="GO" id="GO:0046872">
    <property type="term" value="F:metal ion binding"/>
    <property type="evidence" value="ECO:0007669"/>
    <property type="project" value="UniProtKB-KW"/>
</dbReference>
<evidence type="ECO:0000256" key="12">
    <source>
        <dbReference type="ARBA" id="ARBA00022946"/>
    </source>
</evidence>
<dbReference type="EMBL" id="OA884877">
    <property type="protein sequence ID" value="CAD7281391.1"/>
    <property type="molecule type" value="Genomic_DNA"/>
</dbReference>
<dbReference type="GO" id="GO:0005739">
    <property type="term" value="C:mitochondrion"/>
    <property type="evidence" value="ECO:0007669"/>
    <property type="project" value="UniProtKB-SubCell"/>
</dbReference>
<dbReference type="InterPro" id="IPR013578">
    <property type="entry name" value="Peptidase_M16C_assoc"/>
</dbReference>
<feature type="compositionally biased region" description="Polar residues" evidence="19">
    <location>
        <begin position="1438"/>
        <end position="1460"/>
    </location>
</feature>
<feature type="compositionally biased region" description="Low complexity" evidence="19">
    <location>
        <begin position="1461"/>
        <end position="1474"/>
    </location>
</feature>
<evidence type="ECO:0000256" key="4">
    <source>
        <dbReference type="ARBA" id="ARBA00007575"/>
    </source>
</evidence>
<comment type="similarity">
    <text evidence="5">Belongs to the Mediator complex subunit 23 family.</text>
</comment>
<evidence type="ECO:0000256" key="18">
    <source>
        <dbReference type="ARBA" id="ARBA00031961"/>
    </source>
</evidence>
<dbReference type="InterPro" id="IPR021629">
    <property type="entry name" value="Mediator_Med23"/>
</dbReference>
<evidence type="ECO:0000256" key="17">
    <source>
        <dbReference type="ARBA" id="ARBA00023242"/>
    </source>
</evidence>
<dbReference type="PROSITE" id="PS00143">
    <property type="entry name" value="INSULINASE"/>
    <property type="match status" value="1"/>
</dbReference>
<evidence type="ECO:0000256" key="19">
    <source>
        <dbReference type="SAM" id="MobiDB-lite"/>
    </source>
</evidence>
<keyword evidence="13" id="KW-0805">Transcription regulation</keyword>
<reference evidence="21" key="1">
    <citation type="submission" date="2020-11" db="EMBL/GenBank/DDBJ databases">
        <authorList>
            <person name="Tran Van P."/>
        </authorList>
    </citation>
    <scope>NUCLEOTIDE SEQUENCE</scope>
</reference>
<evidence type="ECO:0000256" key="15">
    <source>
        <dbReference type="ARBA" id="ARBA00023128"/>
    </source>
</evidence>
<dbReference type="FunFam" id="3.30.830.10:FF:000013">
    <property type="entry name" value="Mitochondrial presequence protease"/>
    <property type="match status" value="1"/>
</dbReference>
<feature type="compositionally biased region" description="Basic and acidic residues" evidence="19">
    <location>
        <begin position="353"/>
        <end position="367"/>
    </location>
</feature>
<evidence type="ECO:0000256" key="11">
    <source>
        <dbReference type="ARBA" id="ARBA00022833"/>
    </source>
</evidence>
<dbReference type="GO" id="GO:0006508">
    <property type="term" value="P:proteolysis"/>
    <property type="evidence" value="ECO:0007669"/>
    <property type="project" value="UniProtKB-KW"/>
</dbReference>
<dbReference type="GO" id="GO:0010628">
    <property type="term" value="P:positive regulation of gene expression"/>
    <property type="evidence" value="ECO:0007669"/>
    <property type="project" value="TreeGrafter"/>
</dbReference>
<comment type="similarity">
    <text evidence="4">Belongs to the peptidase M16 family. PreP subfamily.</text>
</comment>
<keyword evidence="11" id="KW-0862">Zinc</keyword>
<evidence type="ECO:0000256" key="1">
    <source>
        <dbReference type="ARBA" id="ARBA00001947"/>
    </source>
</evidence>
<evidence type="ECO:0000256" key="7">
    <source>
        <dbReference type="ARBA" id="ARBA00020167"/>
    </source>
</evidence>
<evidence type="ECO:0000256" key="2">
    <source>
        <dbReference type="ARBA" id="ARBA00004123"/>
    </source>
</evidence>
<proteinExistence type="inferred from homology"/>
<dbReference type="InterPro" id="IPR055130">
    <property type="entry name" value="PreP_C"/>
</dbReference>
<evidence type="ECO:0000259" key="20">
    <source>
        <dbReference type="SMART" id="SM01264"/>
    </source>
</evidence>
<keyword evidence="15" id="KW-0496">Mitochondrion</keyword>
<evidence type="ECO:0000256" key="8">
    <source>
        <dbReference type="ARBA" id="ARBA00022670"/>
    </source>
</evidence>
<dbReference type="PANTHER" id="PTHR12691:SF10">
    <property type="entry name" value="MEDIATOR OF RNA POLYMERASE II TRANSCRIPTION SUBUNIT 23"/>
    <property type="match status" value="1"/>
</dbReference>
<comment type="subcellular location">
    <subcellularLocation>
        <location evidence="3">Mitochondrion</location>
    </subcellularLocation>
    <subcellularLocation>
        <location evidence="2">Nucleus</location>
    </subcellularLocation>
</comment>
<sequence length="2536" mass="287082">MVESIETTMGAIASLEKEDRLDEIFGPLIVLKSPPEQEVVAEFHAKLAKILTPLSADLQEASVKSFVSHIGRISKVDNVGVLFKVLESLVVENTIPARMVCEVLLMAPWLKHENKVFWIQSFDLIQRIIAGVDYKGVREIMKAIIDKGSTLPKTFSRVDCPVAAALKRALDKILNREACLLPGYFVINEILKAYPEEKNWPHWVIAESLSSFVASFRPAAQMVSTFGRSGLLPIVDNPCPAPQGGPGVGVYKLDPTTLRFVTRGNLPYARDYVEPQGKLLRHVLNQLYSRDVICSILGLQKQLKMRSQALEQEMVNLLVDAMFKCKENLNSRRRPAKNIKKRERTDDDDDVDKETGEKKAKKNENDDKSLELSSALQMLDSKQSIDLDLDLDLDTKIESKPALDFYMEVEDDDELCGLSFAQWQHLATQLIYFVLFQFASFPAIVTELNRRLSMTNSRRGRDHLMWVLLQFISGSIQKNPTSDFFSVIRLYDLLYPEEEPLPIPDFHKTLSCHRMAAVCVWIHLMKKAAFENISLGRGLPRALSVHHEFLQSLVSDSTFNLGPSSGDFRVALLCNAFSTNQDIFPRPMGALVETVHAMKVTTPMPGNNCTASGPAVPLPMEILDALTVHAKMSLIHNIVNHVIKLAQAQSKLALAPALVETYSRLLVYMEIESLGIKGFISQVLPNVFKCQAWGILHTLLEIFSFRLHHIQPHYRIQLLSQLHSLASVSYTSHAQMHLCVESTALRLIAGLGNAEMQVGGYIARYVADSKPLISTESEELNRVMVLTLARAVHIHGAEVTEGSIHMDLLQTVMAHTPLSWPSHVMNCFPKGMAEFFEKNPVPRDKQFQIKKQVEEEYRKWISMTNEKDLVGHFSLGSNPPHLFICLLFKLILETEKMNTAAYKVLDRMGARALSSHLRTFCDYFIHEFANSGHGAQVTRCIDAVNDLIWKYHVFPMDRFVLCLVLRCVEGNEAQVCFLIIQLLMTKSSEMNSRVKDFLSDNVPEHWKINDWHDRHLRFHAKYPEAFSPESLVDQGTPTLPIYFGNVCLRFIPVLDIFIHRYLEIDPVVTIIKTLDIVLDALGGLYRFHDRPVTYLYNTLHYYQRRLRDRINLKIRLVTTVLGLEAGPTLSNRIETFGLSSGFMEFMTSEHPAEWTPDLTYFIHLVRKVVKTINGENGALNAIDWRFNEFPNPGTHVLYISCVELMTLGGGESIGERLLDVVLKGNVLMGDIDDLEQWVNAVALLLAWLPHTIWVPALNKKILGVLESEGGLKPRHSFSPFDAFNVKKMHPVADARHGEAAYLLFLVHAVSTHVPAGFFDKLHIFLREEVMRILRTEEQLIWVFHLFGPIMKRVHAEVARNIGEMAVSLYQFLLQVDKAMSGTDLKYMDTFVDVLYHVKYMFTGDMVKDDVDGVVRQMRPALRRRLRFITHQTEEAPTVASSTQSTMPSTSGAPVTTSSPTASMSSGMAQGSSGAPQRHAPSPAKPMSNQPAGMPHSPFIGFDLRSVGGRWAGVLCRVPYVEMSQGHSRSSSKPKHATTSPSKSTKFREALQNADDASKRDYAVGQKVHGYEVTRIEEVASLNILAIYLTHIKTGALHLHLASNDTENVFSAGFRTTPQDSTGVAHVLEHTVLCGSKKYPVRGTFFKMLTRSLATFMNAITGSDYTIYPFATQNRTDFYNMLSVYLDAVFKPLLTEHDFMQEGWRLEPKDLNNPDGDYEIKGVVYNEMKAIFALPHEELQRKIRNALLPSHTYRNVSGGDPMVIPDLKYEKLLEFHKRHYHPSNARFYTYGDLPLADHLKFIDKNYLKDFKKVNPKTEVLTEPKWSKPKRIKMYCEPEAVAQKTHAQTTVTVTYLLEPVSKLFLSTCFQILEELLINGPNAPFYHTLIESHLGSDYAPQSGYYGSTKQGYFTVGLKNVKLDDVDKVVKLIDGTFSWLANEGFDQERLQGIVHGMELSLKHEPQNFGIKLLMFLAPVWGHVNDPIDNLIMFSGFRQNFEEEYERNADLLRDLIRKHFVQNSHKLVAIMTPRTDLKDTYAMREKANIQKMVDKLTDKEKLKLISRAKLFNQLQNEKENCSCLPLLKLSEIEPSTFRIRRVKSLIFGVPFQASNQATNGITYFRCVVATDHLAPSLKEYLPLYCLIITKMGFNGMDFHDGDNSPARAGGFSASPFVSENPESPGEYEEGVIFYSFSMNRNTNFMFHVWSRIFQEQNFGDPRRLASLVRLETSRLVNHIGSTGHVMALWHSADSLTPSGRAAERYSGFHFVNFMTKLAKDIQNDDAMKRTISSLEGVSKQIMNRAKMRCALNTTESHMRTAKYYAAVFLSSVRGTPSPDWHHYAPHKTFKPRTKKTHILVPLPLNSTAMSFPAVHFSHEDYAPLRVLTELVSWKYLMKEVRDKGGAYGTGALLQTTGVFTFYSHRDPRGFKTFKVFRDAVEWVLSETSFGLEDVHEAKLAVFQSVDAPVPPSNKGINYFINGYDEDLLNKHRAAVIRVTIGDLKRVAEQYLKDTELCGMCIIGPQVDNAELSEDFSMKHLK</sequence>
<dbReference type="Pfam" id="PF22516">
    <property type="entry name" value="PreP_C"/>
    <property type="match status" value="1"/>
</dbReference>
<dbReference type="PANTHER" id="PTHR12691">
    <property type="entry name" value="MEDIATOR OF RNA POLYMERASE II TRANSCRIPTION SUBUNIT 23"/>
    <property type="match status" value="1"/>
</dbReference>
<protein>
    <recommendedName>
        <fullName evidence="6">Mediator of RNA polymerase II transcription subunit 23</fullName>
    </recommendedName>
    <alternativeName>
        <fullName evidence="18">Mediator complex subunit 23</fullName>
    </alternativeName>
    <alternativeName>
        <fullName evidence="7">Presequence protease, mitochondrial</fullName>
    </alternativeName>
</protein>
<evidence type="ECO:0000256" key="3">
    <source>
        <dbReference type="ARBA" id="ARBA00004173"/>
    </source>
</evidence>
<evidence type="ECO:0000313" key="22">
    <source>
        <dbReference type="Proteomes" id="UP000678499"/>
    </source>
</evidence>
<dbReference type="SMART" id="SM01264">
    <property type="entry name" value="M16C_associated"/>
    <property type="match status" value="1"/>
</dbReference>
<evidence type="ECO:0000256" key="9">
    <source>
        <dbReference type="ARBA" id="ARBA00022723"/>
    </source>
</evidence>
<keyword evidence="14" id="KW-0482">Metalloprotease</keyword>
<keyword evidence="16" id="KW-0804">Transcription</keyword>
<dbReference type="GO" id="GO:0004222">
    <property type="term" value="F:metalloendopeptidase activity"/>
    <property type="evidence" value="ECO:0007669"/>
    <property type="project" value="InterPro"/>
</dbReference>
<dbReference type="Pfam" id="PF00675">
    <property type="entry name" value="Peptidase_M16"/>
    <property type="match status" value="1"/>
</dbReference>
<dbReference type="GO" id="GO:0006357">
    <property type="term" value="P:regulation of transcription by RNA polymerase II"/>
    <property type="evidence" value="ECO:0007669"/>
    <property type="project" value="TreeGrafter"/>
</dbReference>
<feature type="region of interest" description="Disordered" evidence="19">
    <location>
        <begin position="334"/>
        <end position="367"/>
    </location>
</feature>
<dbReference type="InterPro" id="IPR001431">
    <property type="entry name" value="Pept_M16_Zn_BS"/>
</dbReference>
<accession>A0A7R9GGB6</accession>
<evidence type="ECO:0000256" key="14">
    <source>
        <dbReference type="ARBA" id="ARBA00023049"/>
    </source>
</evidence>